<sequence length="357" mass="38799">MSESTSLGSDSKPLNGLKILDFSTLLPGPYASMIMAELGAEVLRVESPSRPDLVKGLEPRIDGVSAAYRQLNDKKSVCYLDLKTPEAVNEVKALVKDYDIVLEQFRPGVMDRLGVGYQALREINAQLIYCSITGYGQSGPYRDRAGHDINYLALSGLADYSRRKGQAPVPQGMQIADLSGGSHQAVMAILAAVIQRQLQGRGQYLDISMTDAAFSLNGMAGAAALAGGEQPEAETGWLNGGTFYDYYATSDGRYMAVGSLEPQFQQRLLKALGLSALADKCADFSAECQFDVKTAIQDAFLSQSFDYWCQCFAQIDACVEPVLTFQEAAEHPQLTARNMVKQGQYTPQLAPAFTFCE</sequence>
<keyword evidence="2" id="KW-1185">Reference proteome</keyword>
<evidence type="ECO:0000313" key="1">
    <source>
        <dbReference type="EMBL" id="OOV85926.1"/>
    </source>
</evidence>
<evidence type="ECO:0000313" key="2">
    <source>
        <dbReference type="Proteomes" id="UP000190064"/>
    </source>
</evidence>
<protein>
    <submittedName>
        <fullName evidence="1">Carnitine dehydratase</fullName>
    </submittedName>
</protein>
<dbReference type="RefSeq" id="WP_078320731.1">
    <property type="nucleotide sequence ID" value="NZ_FXTS01000011.1"/>
</dbReference>
<dbReference type="InterPro" id="IPR023606">
    <property type="entry name" value="CoA-Trfase_III_dom_1_sf"/>
</dbReference>
<dbReference type="AlphaFoldDB" id="A0A1T1H826"/>
<comment type="caution">
    <text evidence="1">The sequence shown here is derived from an EMBL/GenBank/DDBJ whole genome shotgun (WGS) entry which is preliminary data.</text>
</comment>
<dbReference type="GO" id="GO:0003824">
    <property type="term" value="F:catalytic activity"/>
    <property type="evidence" value="ECO:0007669"/>
    <property type="project" value="InterPro"/>
</dbReference>
<dbReference type="EMBL" id="MTSD02000010">
    <property type="protein sequence ID" value="OOV85926.1"/>
    <property type="molecule type" value="Genomic_DNA"/>
</dbReference>
<dbReference type="PANTHER" id="PTHR48228:SF5">
    <property type="entry name" value="ALPHA-METHYLACYL-COA RACEMASE"/>
    <property type="match status" value="1"/>
</dbReference>
<organism evidence="1 2">
    <name type="scientific">Oceanospirillum linum</name>
    <dbReference type="NCBI Taxonomy" id="966"/>
    <lineage>
        <taxon>Bacteria</taxon>
        <taxon>Pseudomonadati</taxon>
        <taxon>Pseudomonadota</taxon>
        <taxon>Gammaproteobacteria</taxon>
        <taxon>Oceanospirillales</taxon>
        <taxon>Oceanospirillaceae</taxon>
        <taxon>Oceanospirillum</taxon>
    </lineage>
</organism>
<gene>
    <name evidence="1" type="ORF">BTA35_0215540</name>
</gene>
<proteinExistence type="predicted"/>
<dbReference type="Proteomes" id="UP000190064">
    <property type="component" value="Unassembled WGS sequence"/>
</dbReference>
<dbReference type="Pfam" id="PF02515">
    <property type="entry name" value="CoA_transf_3"/>
    <property type="match status" value="1"/>
</dbReference>
<dbReference type="InterPro" id="IPR050509">
    <property type="entry name" value="CoA-transferase_III"/>
</dbReference>
<accession>A0A1T1H826</accession>
<dbReference type="Gene3D" id="3.40.50.10540">
    <property type="entry name" value="Crotonobetainyl-coa:carnitine coa-transferase, domain 1"/>
    <property type="match status" value="1"/>
</dbReference>
<dbReference type="InterPro" id="IPR003673">
    <property type="entry name" value="CoA-Trfase_fam_III"/>
</dbReference>
<dbReference type="Gene3D" id="3.30.1540.10">
    <property type="entry name" value="formyl-coa transferase, domain 3"/>
    <property type="match status" value="1"/>
</dbReference>
<dbReference type="PANTHER" id="PTHR48228">
    <property type="entry name" value="SUCCINYL-COA--D-CITRAMALATE COA-TRANSFERASE"/>
    <property type="match status" value="1"/>
</dbReference>
<dbReference type="SUPFAM" id="SSF89796">
    <property type="entry name" value="CoA-transferase family III (CaiB/BaiF)"/>
    <property type="match status" value="1"/>
</dbReference>
<dbReference type="STRING" id="966.BTA35_0215540"/>
<dbReference type="InterPro" id="IPR044855">
    <property type="entry name" value="CoA-Trfase_III_dom3_sf"/>
</dbReference>
<reference evidence="1" key="1">
    <citation type="submission" date="2017-02" db="EMBL/GenBank/DDBJ databases">
        <title>Draft Genome Sequence of the Salt Water Bacterium Oceanospirillum linum ATCC 11336.</title>
        <authorList>
            <person name="Trachtenberg A.M."/>
            <person name="Carney J.G."/>
            <person name="Linnane J.D."/>
            <person name="Rheaume B.A."/>
            <person name="Pitts N.L."/>
            <person name="Mykles D.L."/>
            <person name="Maclea K.S."/>
        </authorList>
    </citation>
    <scope>NUCLEOTIDE SEQUENCE [LARGE SCALE GENOMIC DNA]</scope>
    <source>
        <strain evidence="1">ATCC 11336</strain>
    </source>
</reference>
<name>A0A1T1H826_OCELI</name>